<keyword evidence="3" id="KW-1185">Reference proteome</keyword>
<feature type="chain" id="PRO_5025577532" description="DUF2207 domain-containing protein" evidence="1">
    <location>
        <begin position="20"/>
        <end position="242"/>
    </location>
</feature>
<dbReference type="EMBL" id="CP048222">
    <property type="protein sequence ID" value="QHT69850.1"/>
    <property type="molecule type" value="Genomic_DNA"/>
</dbReference>
<dbReference type="RefSeq" id="WP_162445834.1">
    <property type="nucleotide sequence ID" value="NZ_CP048222.1"/>
</dbReference>
<evidence type="ECO:0000313" key="2">
    <source>
        <dbReference type="EMBL" id="QHT69850.1"/>
    </source>
</evidence>
<evidence type="ECO:0000313" key="3">
    <source>
        <dbReference type="Proteomes" id="UP000480178"/>
    </source>
</evidence>
<dbReference type="AlphaFoldDB" id="A0A6C0GQS1"/>
<reference evidence="2 3" key="1">
    <citation type="submission" date="2020-01" db="EMBL/GenBank/DDBJ databases">
        <authorList>
            <person name="Kim M.K."/>
        </authorList>
    </citation>
    <scope>NUCLEOTIDE SEQUENCE [LARGE SCALE GENOMIC DNA]</scope>
    <source>
        <strain evidence="2 3">172606-1</strain>
    </source>
</reference>
<dbReference type="Proteomes" id="UP000480178">
    <property type="component" value="Chromosome"/>
</dbReference>
<keyword evidence="1" id="KW-0732">Signal</keyword>
<protein>
    <recommendedName>
        <fullName evidence="4">DUF2207 domain-containing protein</fullName>
    </recommendedName>
</protein>
<organism evidence="2 3">
    <name type="scientific">Rhodocytophaga rosea</name>
    <dbReference type="NCBI Taxonomy" id="2704465"/>
    <lineage>
        <taxon>Bacteria</taxon>
        <taxon>Pseudomonadati</taxon>
        <taxon>Bacteroidota</taxon>
        <taxon>Cytophagia</taxon>
        <taxon>Cytophagales</taxon>
        <taxon>Rhodocytophagaceae</taxon>
        <taxon>Rhodocytophaga</taxon>
    </lineage>
</organism>
<evidence type="ECO:0008006" key="4">
    <source>
        <dbReference type="Google" id="ProtNLM"/>
    </source>
</evidence>
<dbReference type="KEGG" id="rhoz:GXP67_25985"/>
<proteinExistence type="predicted"/>
<name>A0A6C0GQS1_9BACT</name>
<feature type="signal peptide" evidence="1">
    <location>
        <begin position="1"/>
        <end position="19"/>
    </location>
</feature>
<sequence length="242" mass="27370">MLKRYFLLLLFFPLTCSIAQQVSNVRAESKGDVIYVFYDLKGSMDNQKYKISLYSSHNQLEEPVALVSGNIGDTITAGNDKRIEWQAKNELSRYNGEISFEVQATLVYSPLAMSASQVSKTYKRAKAHTFSWRGGVVNEKIRLELFNGNTRVAQTEDIANKKQYKLTIPAHARPGDKYRLKVTTVNHPDNYTLSNTFSVKRRFSWPVKLIPVAAAGIAYLLIEQPWVPDRTLPGPPGLPKEQ</sequence>
<evidence type="ECO:0000256" key="1">
    <source>
        <dbReference type="SAM" id="SignalP"/>
    </source>
</evidence>
<accession>A0A6C0GQS1</accession>
<gene>
    <name evidence="2" type="ORF">GXP67_25985</name>
</gene>